<dbReference type="InterPro" id="IPR036390">
    <property type="entry name" value="WH_DNA-bd_sf"/>
</dbReference>
<dbReference type="Gene3D" id="1.10.10.10">
    <property type="entry name" value="Winged helix-like DNA-binding domain superfamily/Winged helix DNA-binding domain"/>
    <property type="match status" value="1"/>
</dbReference>
<comment type="caution">
    <text evidence="5">The sequence shown here is derived from an EMBL/GenBank/DDBJ whole genome shotgun (WGS) entry which is preliminary data.</text>
</comment>
<dbReference type="InterPro" id="IPR008920">
    <property type="entry name" value="TF_FadR/GntR_C"/>
</dbReference>
<dbReference type="SMART" id="SM00895">
    <property type="entry name" value="FCD"/>
    <property type="match status" value="1"/>
</dbReference>
<name>A0A8J6MAE5_9FIRM</name>
<dbReference type="Proteomes" id="UP000661435">
    <property type="component" value="Unassembled WGS sequence"/>
</dbReference>
<keyword evidence="6" id="KW-1185">Reference proteome</keyword>
<evidence type="ECO:0000313" key="6">
    <source>
        <dbReference type="Proteomes" id="UP000661435"/>
    </source>
</evidence>
<dbReference type="InterPro" id="IPR000524">
    <property type="entry name" value="Tscrpt_reg_HTH_GntR"/>
</dbReference>
<gene>
    <name evidence="5" type="ORF">H8S57_08300</name>
</gene>
<accession>A0A8J6MAE5</accession>
<dbReference type="SUPFAM" id="SSF46785">
    <property type="entry name" value="Winged helix' DNA-binding domain"/>
    <property type="match status" value="1"/>
</dbReference>
<protein>
    <submittedName>
        <fullName evidence="5">GntR family transcriptional regulator</fullName>
    </submittedName>
</protein>
<keyword evidence="3" id="KW-0804">Transcription</keyword>
<dbReference type="PANTHER" id="PTHR43537">
    <property type="entry name" value="TRANSCRIPTIONAL REGULATOR, GNTR FAMILY"/>
    <property type="match status" value="1"/>
</dbReference>
<evidence type="ECO:0000256" key="2">
    <source>
        <dbReference type="ARBA" id="ARBA00023125"/>
    </source>
</evidence>
<dbReference type="CDD" id="cd07377">
    <property type="entry name" value="WHTH_GntR"/>
    <property type="match status" value="1"/>
</dbReference>
<dbReference type="Gene3D" id="1.20.120.530">
    <property type="entry name" value="GntR ligand-binding domain-like"/>
    <property type="match status" value="1"/>
</dbReference>
<sequence>MPSKAMELYERIKEDVIRLRFRADEIINEKDLAEQHGVSKTPVREALSMLVQEGYLKKIPRVGYLLRELSEEEYAKLIYLRYTLEKGVVQWIIDHCSDTEIDSLREYCQATDVAYREFAGINYDFHMAMARLTGNEPLYASVQNTFDRMIRVPSMNLFAEIQSEPHRYHLRLVDAMKARDKDQALELIRHECRRDDDKDPMF</sequence>
<evidence type="ECO:0000256" key="1">
    <source>
        <dbReference type="ARBA" id="ARBA00023015"/>
    </source>
</evidence>
<dbReference type="Pfam" id="PF00392">
    <property type="entry name" value="GntR"/>
    <property type="match status" value="1"/>
</dbReference>
<dbReference type="AlphaFoldDB" id="A0A8J6MAE5"/>
<evidence type="ECO:0000259" key="4">
    <source>
        <dbReference type="PROSITE" id="PS50949"/>
    </source>
</evidence>
<proteinExistence type="predicted"/>
<keyword evidence="1" id="KW-0805">Transcription regulation</keyword>
<organism evidence="5 6">
    <name type="scientific">Lawsonibacter hominis</name>
    <dbReference type="NCBI Taxonomy" id="2763053"/>
    <lineage>
        <taxon>Bacteria</taxon>
        <taxon>Bacillati</taxon>
        <taxon>Bacillota</taxon>
        <taxon>Clostridia</taxon>
        <taxon>Eubacteriales</taxon>
        <taxon>Oscillospiraceae</taxon>
        <taxon>Lawsonibacter</taxon>
    </lineage>
</organism>
<dbReference type="PANTHER" id="PTHR43537:SF5">
    <property type="entry name" value="UXU OPERON TRANSCRIPTIONAL REGULATOR"/>
    <property type="match status" value="1"/>
</dbReference>
<keyword evidence="2" id="KW-0238">DNA-binding</keyword>
<feature type="domain" description="HTH gntR-type" evidence="4">
    <location>
        <begin position="2"/>
        <end position="69"/>
    </location>
</feature>
<dbReference type="GO" id="GO:0003677">
    <property type="term" value="F:DNA binding"/>
    <property type="evidence" value="ECO:0007669"/>
    <property type="project" value="UniProtKB-KW"/>
</dbReference>
<dbReference type="PROSITE" id="PS50949">
    <property type="entry name" value="HTH_GNTR"/>
    <property type="match status" value="1"/>
</dbReference>
<dbReference type="Pfam" id="PF07729">
    <property type="entry name" value="FCD"/>
    <property type="match status" value="1"/>
</dbReference>
<dbReference type="GO" id="GO:0003700">
    <property type="term" value="F:DNA-binding transcription factor activity"/>
    <property type="evidence" value="ECO:0007669"/>
    <property type="project" value="InterPro"/>
</dbReference>
<evidence type="ECO:0000313" key="5">
    <source>
        <dbReference type="EMBL" id="MBC5733729.1"/>
    </source>
</evidence>
<dbReference type="SUPFAM" id="SSF48008">
    <property type="entry name" value="GntR ligand-binding domain-like"/>
    <property type="match status" value="1"/>
</dbReference>
<dbReference type="RefSeq" id="WP_186907618.1">
    <property type="nucleotide sequence ID" value="NZ_JACOPP010000009.1"/>
</dbReference>
<dbReference type="InterPro" id="IPR036388">
    <property type="entry name" value="WH-like_DNA-bd_sf"/>
</dbReference>
<dbReference type="EMBL" id="JACOPP010000009">
    <property type="protein sequence ID" value="MBC5733729.1"/>
    <property type="molecule type" value="Genomic_DNA"/>
</dbReference>
<dbReference type="SMART" id="SM00345">
    <property type="entry name" value="HTH_GNTR"/>
    <property type="match status" value="1"/>
</dbReference>
<evidence type="ECO:0000256" key="3">
    <source>
        <dbReference type="ARBA" id="ARBA00023163"/>
    </source>
</evidence>
<dbReference type="InterPro" id="IPR011711">
    <property type="entry name" value="GntR_C"/>
</dbReference>
<dbReference type="PRINTS" id="PR00035">
    <property type="entry name" value="HTHGNTR"/>
</dbReference>
<reference evidence="5" key="1">
    <citation type="submission" date="2020-08" db="EMBL/GenBank/DDBJ databases">
        <title>Genome public.</title>
        <authorList>
            <person name="Liu C."/>
            <person name="Sun Q."/>
        </authorList>
    </citation>
    <scope>NUCLEOTIDE SEQUENCE</scope>
    <source>
        <strain evidence="5">NSJ-51</strain>
    </source>
</reference>